<dbReference type="OrthoDB" id="205108at2759"/>
<evidence type="ECO:0000313" key="5">
    <source>
        <dbReference type="EMBL" id="KAG5920794.1"/>
    </source>
</evidence>
<evidence type="ECO:0000256" key="1">
    <source>
        <dbReference type="ARBA" id="ARBA00005664"/>
    </source>
</evidence>
<evidence type="ECO:0000256" key="2">
    <source>
        <dbReference type="ARBA" id="ARBA00022676"/>
    </source>
</evidence>
<feature type="region of interest" description="Disordered" evidence="4">
    <location>
        <begin position="1"/>
        <end position="20"/>
    </location>
</feature>
<dbReference type="EMBL" id="SRPY01000594">
    <property type="protein sequence ID" value="KAG5920794.1"/>
    <property type="molecule type" value="Genomic_DNA"/>
</dbReference>
<comment type="caution">
    <text evidence="5">The sequence shown here is derived from an EMBL/GenBank/DDBJ whole genome shotgun (WGS) entry which is preliminary data.</text>
</comment>
<reference evidence="5" key="1">
    <citation type="journal article" date="2020" name="bioRxiv">
        <title>Whole genome comparisons of ergot fungi reveals the divergence and evolution of species within the genus Claviceps are the result of varying mechanisms driving genome evolution and host range expansion.</title>
        <authorList>
            <person name="Wyka S.A."/>
            <person name="Mondo S.J."/>
            <person name="Liu M."/>
            <person name="Dettman J."/>
            <person name="Nalam V."/>
            <person name="Broders K.D."/>
        </authorList>
    </citation>
    <scope>NUCLEOTIDE SEQUENCE</scope>
    <source>
        <strain evidence="5">CCC 489</strain>
    </source>
</reference>
<comment type="similarity">
    <text evidence="1">Belongs to the glycosyltransferase 34 family.</text>
</comment>
<keyword evidence="2" id="KW-0328">Glycosyltransferase</keyword>
<dbReference type="Proteomes" id="UP000811619">
    <property type="component" value="Unassembled WGS sequence"/>
</dbReference>
<dbReference type="GO" id="GO:0006487">
    <property type="term" value="P:protein N-linked glycosylation"/>
    <property type="evidence" value="ECO:0007669"/>
    <property type="project" value="TreeGrafter"/>
</dbReference>
<proteinExistence type="inferred from homology"/>
<dbReference type="AlphaFoldDB" id="A0A8K0J325"/>
<sequence length="313" mass="36005">MHFAYPPRKSSNPPPFRARSSTLPMLRRTKLKNIALWALLLLGVAYLFLRRRQSDPYREHVPSGNPSVVLVTVLDASDDNAAYLMTIKENREKYAARHGYQTMIVDAQDYDTQGAPRSWAKIFAMRHALTKYPDCKFIWYLGQDAYIMDPTKSLDEQVTDGRKLESLMIKDYPVVPPDSIIKTFSHLRAGNIDLIVSQDKDGLAHESLVIRNGEWAKFFIETWFDPTYRNYNFQKAERHALEHMVQWHPTILSKVALVPQRTLASYSQNAMGQQYQEGDFVVLFAGCTQTGQQSCQTESAHYWEKMKKAFGIS</sequence>
<name>A0A8K0J325_9HYPO</name>
<keyword evidence="3" id="KW-0808">Transferase</keyword>
<gene>
    <name evidence="5" type="ORF">E4U42_006075</name>
</gene>
<dbReference type="InterPro" id="IPR029044">
    <property type="entry name" value="Nucleotide-diphossugar_trans"/>
</dbReference>
<dbReference type="PANTHER" id="PTHR31306">
    <property type="entry name" value="ALPHA-1,6-MANNOSYLTRANSFERASE MNN11-RELATED"/>
    <property type="match status" value="1"/>
</dbReference>
<accession>A0A8K0J325</accession>
<dbReference type="GO" id="GO:0000136">
    <property type="term" value="C:mannan polymerase complex"/>
    <property type="evidence" value="ECO:0007669"/>
    <property type="project" value="TreeGrafter"/>
</dbReference>
<dbReference type="GO" id="GO:0000009">
    <property type="term" value="F:alpha-1,6-mannosyltransferase activity"/>
    <property type="evidence" value="ECO:0007669"/>
    <property type="project" value="TreeGrafter"/>
</dbReference>
<dbReference type="Pfam" id="PF05637">
    <property type="entry name" value="Glyco_transf_34"/>
    <property type="match status" value="1"/>
</dbReference>
<dbReference type="PANTHER" id="PTHR31306:SF10">
    <property type="entry name" value="ALPHA-1,6-MANNOSYLTRANSFERASE MNN11-RELATED"/>
    <property type="match status" value="1"/>
</dbReference>
<organism evidence="5 6">
    <name type="scientific">Claviceps africana</name>
    <dbReference type="NCBI Taxonomy" id="83212"/>
    <lineage>
        <taxon>Eukaryota</taxon>
        <taxon>Fungi</taxon>
        <taxon>Dikarya</taxon>
        <taxon>Ascomycota</taxon>
        <taxon>Pezizomycotina</taxon>
        <taxon>Sordariomycetes</taxon>
        <taxon>Hypocreomycetidae</taxon>
        <taxon>Hypocreales</taxon>
        <taxon>Clavicipitaceae</taxon>
        <taxon>Claviceps</taxon>
    </lineage>
</organism>
<dbReference type="FunFam" id="3.90.550.10:FF:000149">
    <property type="entry name" value="Alpha-1,6-mannosyltransferase subunit"/>
    <property type="match status" value="1"/>
</dbReference>
<evidence type="ECO:0000313" key="6">
    <source>
        <dbReference type="Proteomes" id="UP000811619"/>
    </source>
</evidence>
<keyword evidence="6" id="KW-1185">Reference proteome</keyword>
<evidence type="ECO:0008006" key="7">
    <source>
        <dbReference type="Google" id="ProtNLM"/>
    </source>
</evidence>
<evidence type="ECO:0000256" key="3">
    <source>
        <dbReference type="ARBA" id="ARBA00022679"/>
    </source>
</evidence>
<evidence type="ECO:0000256" key="4">
    <source>
        <dbReference type="SAM" id="MobiDB-lite"/>
    </source>
</evidence>
<protein>
    <recommendedName>
        <fullName evidence="7">Alpha-1,2-galactosyltransferase</fullName>
    </recommendedName>
</protein>
<dbReference type="Gene3D" id="3.90.550.10">
    <property type="entry name" value="Spore Coat Polysaccharide Biosynthesis Protein SpsA, Chain A"/>
    <property type="match status" value="1"/>
</dbReference>
<dbReference type="InterPro" id="IPR008630">
    <property type="entry name" value="Glyco_trans_34"/>
</dbReference>